<evidence type="ECO:0000313" key="2">
    <source>
        <dbReference type="EMBL" id="KXT19055.1"/>
    </source>
</evidence>
<gene>
    <name evidence="2" type="ORF">AC579_8769</name>
</gene>
<keyword evidence="3" id="KW-1185">Reference proteome</keyword>
<accession>A0A139IWD5</accession>
<evidence type="ECO:0000256" key="1">
    <source>
        <dbReference type="SAM" id="MobiDB-lite"/>
    </source>
</evidence>
<feature type="compositionally biased region" description="Basic and acidic residues" evidence="1">
    <location>
        <begin position="94"/>
        <end position="103"/>
    </location>
</feature>
<comment type="caution">
    <text evidence="2">The sequence shown here is derived from an EMBL/GenBank/DDBJ whole genome shotgun (WGS) entry which is preliminary data.</text>
</comment>
<dbReference type="AlphaFoldDB" id="A0A139IWD5"/>
<organism evidence="2 3">
    <name type="scientific">Pseudocercospora musae</name>
    <dbReference type="NCBI Taxonomy" id="113226"/>
    <lineage>
        <taxon>Eukaryota</taxon>
        <taxon>Fungi</taxon>
        <taxon>Dikarya</taxon>
        <taxon>Ascomycota</taxon>
        <taxon>Pezizomycotina</taxon>
        <taxon>Dothideomycetes</taxon>
        <taxon>Dothideomycetidae</taxon>
        <taxon>Mycosphaerellales</taxon>
        <taxon>Mycosphaerellaceae</taxon>
        <taxon>Pseudocercospora</taxon>
    </lineage>
</organism>
<sequence>MVHRRRYGRYQCSVVPSVRLGFSTSLATLTAQGALLVHVWLSSQSNAENYSYKDTAVDGTADRGLTHQVRAMAVSKVAPTCIHQVMAKKKRRPLRDQNPKPAREQSPTSTRESTILWPAHILTSKRPALRISETISVEHSTTTLGDRFNALPAELRAHIFSSLLARPVKWDVEHQPNCPRRQSDHDITPTMRNNGQCSADAYVVEWRNGNCDMFQSPWRSQWAAEQQHPYVCSVCYDHRLRAGPTPTPRTLPCLCARRQELQLLLVCKKWYQEAGTVLYTQNTWAFEDDTTFISFVPSLNADWRTIISKVGLMSWVKDQALYPTTASTLFMGCHGLSYDTTWEEFFQRPEYTGPGIWALLRTLPALSHLELDALFLTSARSVKCLLKLGLRNLKQVKFVRRVEDVDNVWKSGTPTVWPAFAGRKLIVGGFAEEVARAIKGQRQLRLKKFSAIKESVDQMQFEFIKPRSD</sequence>
<dbReference type="PANTHER" id="PTHR38790:SF4">
    <property type="entry name" value="2EXR DOMAIN-CONTAINING PROTEIN"/>
    <property type="match status" value="1"/>
</dbReference>
<dbReference type="PANTHER" id="PTHR38790">
    <property type="entry name" value="2EXR DOMAIN-CONTAINING PROTEIN-RELATED"/>
    <property type="match status" value="1"/>
</dbReference>
<name>A0A139IWD5_9PEZI</name>
<dbReference type="EMBL" id="LFZO01000001">
    <property type="protein sequence ID" value="KXT19055.1"/>
    <property type="molecule type" value="Genomic_DNA"/>
</dbReference>
<dbReference type="OrthoDB" id="5420711at2759"/>
<dbReference type="Proteomes" id="UP000073492">
    <property type="component" value="Unassembled WGS sequence"/>
</dbReference>
<dbReference type="STRING" id="113226.A0A139IWD5"/>
<reference evidence="2 3" key="1">
    <citation type="submission" date="2015-07" db="EMBL/GenBank/DDBJ databases">
        <title>Comparative genomics of the Sigatoka disease complex on banana suggests a link between parallel evolutionary changes in Pseudocercospora fijiensis and Pseudocercospora eumusae and increased virulence on the banana host.</title>
        <authorList>
            <person name="Chang T.-C."/>
            <person name="Salvucci A."/>
            <person name="Crous P.W."/>
            <person name="Stergiopoulos I."/>
        </authorList>
    </citation>
    <scope>NUCLEOTIDE SEQUENCE [LARGE SCALE GENOMIC DNA]</scope>
    <source>
        <strain evidence="2 3">CBS 116634</strain>
    </source>
</reference>
<feature type="region of interest" description="Disordered" evidence="1">
    <location>
        <begin position="86"/>
        <end position="113"/>
    </location>
</feature>
<proteinExistence type="predicted"/>
<protein>
    <submittedName>
        <fullName evidence="2">Uncharacterized protein</fullName>
    </submittedName>
</protein>
<evidence type="ECO:0000313" key="3">
    <source>
        <dbReference type="Proteomes" id="UP000073492"/>
    </source>
</evidence>